<organism evidence="3 4">
    <name type="scientific">Natronolimnohabitans innermongolicus JCM 12255</name>
    <dbReference type="NCBI Taxonomy" id="1227499"/>
    <lineage>
        <taxon>Archaea</taxon>
        <taxon>Methanobacteriati</taxon>
        <taxon>Methanobacteriota</taxon>
        <taxon>Stenosarchaea group</taxon>
        <taxon>Halobacteria</taxon>
        <taxon>Halobacteriales</taxon>
        <taxon>Natrialbaceae</taxon>
        <taxon>Natronolimnohabitans</taxon>
    </lineage>
</organism>
<protein>
    <submittedName>
        <fullName evidence="3">KEOPS complex Cgi121-like subunit</fullName>
    </submittedName>
</protein>
<feature type="region of interest" description="Disordered" evidence="2">
    <location>
        <begin position="101"/>
        <end position="125"/>
    </location>
</feature>
<dbReference type="InterPro" id="IPR013926">
    <property type="entry name" value="CGI121/TPRKB"/>
</dbReference>
<accession>L9WZN5</accession>
<dbReference type="eggNOG" id="arCOG02197">
    <property type="taxonomic scope" value="Archaea"/>
</dbReference>
<dbReference type="InterPro" id="IPR016799">
    <property type="entry name" value="UCP022062"/>
</dbReference>
<evidence type="ECO:0000256" key="2">
    <source>
        <dbReference type="SAM" id="MobiDB-lite"/>
    </source>
</evidence>
<dbReference type="PATRIC" id="fig|1227499.3.peg.2488"/>
<dbReference type="OrthoDB" id="69587at2157"/>
<evidence type="ECO:0000313" key="3">
    <source>
        <dbReference type="EMBL" id="ELY54852.1"/>
    </source>
</evidence>
<keyword evidence="4" id="KW-1185">Reference proteome</keyword>
<dbReference type="Gene3D" id="3.30.2380.10">
    <property type="entry name" value="CGI121/TPRKB"/>
    <property type="match status" value="1"/>
</dbReference>
<dbReference type="NCBIfam" id="NF011465">
    <property type="entry name" value="PRK14886.1-1"/>
    <property type="match status" value="1"/>
</dbReference>
<dbReference type="RefSeq" id="WP_007259708.1">
    <property type="nucleotide sequence ID" value="NZ_AOHZ01000054.1"/>
</dbReference>
<gene>
    <name evidence="3" type="ORF">C493_12147</name>
</gene>
<proteinExistence type="inferred from homology"/>
<evidence type="ECO:0000256" key="1">
    <source>
        <dbReference type="ARBA" id="ARBA00005546"/>
    </source>
</evidence>
<dbReference type="PIRSF" id="PIRSF022062">
    <property type="entry name" value="UCP022062"/>
    <property type="match status" value="1"/>
</dbReference>
<dbReference type="InterPro" id="IPR036504">
    <property type="entry name" value="CGI121/TPRKB_sf"/>
</dbReference>
<comment type="caution">
    <text evidence="3">The sequence shown here is derived from an EMBL/GenBank/DDBJ whole genome shotgun (WGS) entry which is preliminary data.</text>
</comment>
<dbReference type="STRING" id="1227499.C493_12147"/>
<sequence>MELFECTLAIDDLDAFVADIGAIGDRHGVTIQAFDADYIADRAHLERARDLADRAIDRGENVARDRAVEILLYAAGRRQIDRALEMGVDEGETRAVVLVDGSTGNEGVHEGNGSDSTADNDRERQGERAALEALTALEAVGDCEPTLESRDEVTLCAFFEITEAEREATDADLGDLVRERVALLEVEK</sequence>
<reference evidence="3 4" key="1">
    <citation type="journal article" date="2014" name="PLoS Genet.">
        <title>Phylogenetically driven sequencing of extremely halophilic archaea reveals strategies for static and dynamic osmo-response.</title>
        <authorList>
            <person name="Becker E.A."/>
            <person name="Seitzer P.M."/>
            <person name="Tritt A."/>
            <person name="Larsen D."/>
            <person name="Krusor M."/>
            <person name="Yao A.I."/>
            <person name="Wu D."/>
            <person name="Madern D."/>
            <person name="Eisen J.A."/>
            <person name="Darling A.E."/>
            <person name="Facciotti M.T."/>
        </authorList>
    </citation>
    <scope>NUCLEOTIDE SEQUENCE [LARGE SCALE GENOMIC DNA]</scope>
    <source>
        <strain evidence="3 4">JCM 12255</strain>
    </source>
</reference>
<dbReference type="SUPFAM" id="SSF143870">
    <property type="entry name" value="PF0523-like"/>
    <property type="match status" value="1"/>
</dbReference>
<comment type="similarity">
    <text evidence="1">Belongs to the CGI121/TPRKB family.</text>
</comment>
<dbReference type="Proteomes" id="UP000011602">
    <property type="component" value="Unassembled WGS sequence"/>
</dbReference>
<dbReference type="EMBL" id="AOHZ01000054">
    <property type="protein sequence ID" value="ELY54852.1"/>
    <property type="molecule type" value="Genomic_DNA"/>
</dbReference>
<dbReference type="AlphaFoldDB" id="L9WZN5"/>
<dbReference type="Pfam" id="PF08617">
    <property type="entry name" value="CGI-121"/>
    <property type="match status" value="1"/>
</dbReference>
<name>L9WZN5_9EURY</name>
<evidence type="ECO:0000313" key="4">
    <source>
        <dbReference type="Proteomes" id="UP000011602"/>
    </source>
</evidence>